<gene>
    <name evidence="2" type="ORF">TSPGSL018_12161</name>
</gene>
<feature type="region of interest" description="Disordered" evidence="1">
    <location>
        <begin position="342"/>
        <end position="368"/>
    </location>
</feature>
<protein>
    <submittedName>
        <fullName evidence="2">Uncharacterized protein</fullName>
    </submittedName>
</protein>
<feature type="non-terminal residue" evidence="2">
    <location>
        <position position="1"/>
    </location>
</feature>
<proteinExistence type="predicted"/>
<dbReference type="AlphaFoldDB" id="A0A061S603"/>
<sequence>DAAALQEDVRLRYAGALKKLERVRTDRAQKVDSLSAIGDVTPLQRSNICTFSLRGRRVEVAQDLWIRKIRLRKKLQKNKSVIQEAMEEMQDILQSRAYAQWRLMERVYEQRLRASGIDEIRQRIRDTTREKGQMANRLGEQFEDACADVVWGRLLPSVLEELGECVLPSRKQGALSSNPTIMVLSNLCFRCPMPPKATGEFDFMIVRAECPTETFGPDGRREIWSAEVLKVVECKSSPRAVPRDICAMARALAYLSGEPLPEPCEGLGPCGPFKEFTTKAADGRWLRFTPESFSRFRSGPAAAKAKHLVYITSGLRRGSADGRGQHDGQAWPLANAAADGCAGAEGTDRARGGRSAGEGGEVRPAGCEPAPAGAPCIDVIGGLESGRPLSPAKRHPLFSGTADWRCAFCRRAAAGGSTRRRVPGRSSCPS</sequence>
<reference evidence="2" key="1">
    <citation type="submission" date="2014-05" db="EMBL/GenBank/DDBJ databases">
        <title>The transcriptome of the halophilic microalga Tetraselmis sp. GSL018 isolated from the Great Salt Lake, Utah.</title>
        <authorList>
            <person name="Jinkerson R.E."/>
            <person name="D'Adamo S."/>
            <person name="Posewitz M.C."/>
        </authorList>
    </citation>
    <scope>NUCLEOTIDE SEQUENCE</scope>
    <source>
        <strain evidence="2">GSL018</strain>
    </source>
</reference>
<evidence type="ECO:0000313" key="2">
    <source>
        <dbReference type="EMBL" id="JAC79658.1"/>
    </source>
</evidence>
<organism evidence="2">
    <name type="scientific">Tetraselmis sp. GSL018</name>
    <dbReference type="NCBI Taxonomy" id="582737"/>
    <lineage>
        <taxon>Eukaryota</taxon>
        <taxon>Viridiplantae</taxon>
        <taxon>Chlorophyta</taxon>
        <taxon>core chlorophytes</taxon>
        <taxon>Chlorodendrophyceae</taxon>
        <taxon>Chlorodendrales</taxon>
        <taxon>Chlorodendraceae</taxon>
        <taxon>Tetraselmis</taxon>
    </lineage>
</organism>
<dbReference type="EMBL" id="GBEZ01005678">
    <property type="protein sequence ID" value="JAC79658.1"/>
    <property type="molecule type" value="Transcribed_RNA"/>
</dbReference>
<evidence type="ECO:0000256" key="1">
    <source>
        <dbReference type="SAM" id="MobiDB-lite"/>
    </source>
</evidence>
<accession>A0A061S603</accession>
<name>A0A061S603_9CHLO</name>